<dbReference type="EMBL" id="UZWE01000033">
    <property type="protein sequence ID" value="VDS09132.1"/>
    <property type="molecule type" value="Genomic_DNA"/>
</dbReference>
<evidence type="ECO:0000313" key="2">
    <source>
        <dbReference type="EMBL" id="VDS09132.1"/>
    </source>
</evidence>
<feature type="transmembrane region" description="Helical" evidence="1">
    <location>
        <begin position="71"/>
        <end position="91"/>
    </location>
</feature>
<accession>A0A447INM6</accession>
<keyword evidence="1" id="KW-1133">Transmembrane helix</keyword>
<reference evidence="2 3" key="1">
    <citation type="submission" date="2018-12" db="EMBL/GenBank/DDBJ databases">
        <authorList>
            <person name="Criscuolo A."/>
        </authorList>
    </citation>
    <scope>NUCLEOTIDE SEQUENCE [LARGE SCALE GENOMIC DNA]</scope>
    <source>
        <strain evidence="2">ACIP1116241</strain>
    </source>
</reference>
<keyword evidence="1" id="KW-0472">Membrane</keyword>
<dbReference type="OrthoDB" id="7837851at2"/>
<dbReference type="SUPFAM" id="SSF141571">
    <property type="entry name" value="Pentapeptide repeat-like"/>
    <property type="match status" value="1"/>
</dbReference>
<keyword evidence="3" id="KW-1185">Reference proteome</keyword>
<dbReference type="Pfam" id="PF00805">
    <property type="entry name" value="Pentapeptide"/>
    <property type="match status" value="1"/>
</dbReference>
<dbReference type="InterPro" id="IPR001646">
    <property type="entry name" value="5peptide_repeat"/>
</dbReference>
<gene>
    <name evidence="2" type="ORF">PARHAE_02321</name>
</gene>
<dbReference type="Gene3D" id="2.160.20.80">
    <property type="entry name" value="E3 ubiquitin-protein ligase SopA"/>
    <property type="match status" value="1"/>
</dbReference>
<keyword evidence="1" id="KW-0812">Transmembrane</keyword>
<evidence type="ECO:0000313" key="3">
    <source>
        <dbReference type="Proteomes" id="UP000270743"/>
    </source>
</evidence>
<protein>
    <submittedName>
        <fullName evidence="2">Pentapeptide repeats (8 copies)</fullName>
    </submittedName>
</protein>
<organism evidence="2 3">
    <name type="scientific">Paracoccus haematequi</name>
    <dbReference type="NCBI Taxonomy" id="2491866"/>
    <lineage>
        <taxon>Bacteria</taxon>
        <taxon>Pseudomonadati</taxon>
        <taxon>Pseudomonadota</taxon>
        <taxon>Alphaproteobacteria</taxon>
        <taxon>Rhodobacterales</taxon>
        <taxon>Paracoccaceae</taxon>
        <taxon>Paracoccus</taxon>
    </lineage>
</organism>
<dbReference type="Proteomes" id="UP000270743">
    <property type="component" value="Unassembled WGS sequence"/>
</dbReference>
<sequence length="492" mass="55768">MRNLEPKTDKSLLSWLGLSDIPDWRVARPLGSIVGFLLSSILPLLLMLAVIAAFAVMWHTIRLGISGATQGINLGAGALIATLLGAPFLIWSTILKHQTVRYQKEGHITDRINKAVEQLGAEKPIERIGRAVTIWTGQPDRAVVSSRVFKAWADKPRTKFSAPEVREEYNHETDEVEQDSWRTASTWPEERTIIQWQNEDVNLEGTETVGVEGAWQVFKETSPNIEVRTGGILSLERIAQDSIRFDNGRDHVRIMEILCAYIRENTAVPDLEESADRVRPFVPRTDVQIAVDVVKRRNAQQIEREEAAKYRLDLRRSDLRGMDMSRGSFKGAILTRCRFEFANLDDSDFSGARFDHSVLNYLSCYRTSFVGANMNWCRINRPEPVTGGFVASVNMGNLTGVSFIGANIISLQDIDRNIQTFGTKDTRLFGELDEVRQENYKLRKNSKSPSDSDYRTKMFDAWSAHDSSDMVTGHLLAKMRKSLDLNEWPFRD</sequence>
<evidence type="ECO:0000256" key="1">
    <source>
        <dbReference type="SAM" id="Phobius"/>
    </source>
</evidence>
<name>A0A447INM6_9RHOB</name>
<feature type="transmembrane region" description="Helical" evidence="1">
    <location>
        <begin position="33"/>
        <end position="59"/>
    </location>
</feature>
<dbReference type="RefSeq" id="WP_126154795.1">
    <property type="nucleotide sequence ID" value="NZ_UZWE01000033.1"/>
</dbReference>
<proteinExistence type="predicted"/>
<dbReference type="AlphaFoldDB" id="A0A447INM6"/>